<keyword evidence="2" id="KW-0812">Transmembrane</keyword>
<keyword evidence="2" id="KW-1133">Transmembrane helix</keyword>
<organism evidence="3">
    <name type="scientific">Rickettsia oklahomensis</name>
    <dbReference type="NCBI Taxonomy" id="3141789"/>
    <lineage>
        <taxon>Bacteria</taxon>
        <taxon>Pseudomonadati</taxon>
        <taxon>Pseudomonadota</taxon>
        <taxon>Alphaproteobacteria</taxon>
        <taxon>Rickettsiales</taxon>
        <taxon>Rickettsiaceae</taxon>
        <taxon>Rickettsieae</taxon>
        <taxon>Rickettsia</taxon>
        <taxon>belli group</taxon>
    </lineage>
</organism>
<dbReference type="Pfam" id="PF11019">
    <property type="entry name" value="DUF2608"/>
    <property type="match status" value="1"/>
</dbReference>
<keyword evidence="1" id="KW-0732">Signal</keyword>
<evidence type="ECO:0000256" key="1">
    <source>
        <dbReference type="ARBA" id="ARBA00022729"/>
    </source>
</evidence>
<feature type="transmembrane region" description="Helical" evidence="2">
    <location>
        <begin position="52"/>
        <end position="70"/>
    </location>
</feature>
<sequence>MTKVDLLNNLPYKEEFEGNTEGSTVVYKKILEDAGTGLMYKLPLEVGYLRGLINKVLLSLLCLVISYVGYGQIIPTYSVDSVTMKNLLPKIDANTLVLVNIDNTIITPQSKLFRYQDNSYINFTKYLYSLAVHNSSVNKTIAQLIEHRQMMLVESKWIDLINKMKQQGAMVLGLQEITPPCNLIENYEGWLYTLLYKLNIHFTNKVNDKDVFRFNPSDAGGPIFYLGIIFTGNINKVKTLIEFLKIIPKQPTKIVIFANNKKDLENMDSYLRMVDIEYYGIEYLGWTRLPGSPDHQIAELQQDVLLNTGQWLEDDIAAKMLNK</sequence>
<gene>
    <name evidence="3" type="ORF">AAGW17_03185</name>
</gene>
<dbReference type="EMBL" id="CP157197">
    <property type="protein sequence ID" value="XBG65987.1"/>
    <property type="molecule type" value="Genomic_DNA"/>
</dbReference>
<name>A0AAU7BY20_9RICK</name>
<reference evidence="3" key="1">
    <citation type="submission" date="2024-05" db="EMBL/GenBank/DDBJ databases">
        <title>Characterization of a novel Rickettsia species. (Rickettsia oklahomia sp. nov.) from Amblyomma americanum ticks.</title>
        <authorList>
            <person name="Korla P.K."/>
            <person name="Karounos M."/>
            <person name="Wilson J.M."/>
            <person name="Little S.E."/>
            <person name="Qurollo B.A."/>
        </authorList>
    </citation>
    <scope>NUCLEOTIDE SEQUENCE</scope>
    <source>
        <strain evidence="3">Oklahoma-10</strain>
    </source>
</reference>
<dbReference type="InterPro" id="IPR005728">
    <property type="entry name" value="RPE1"/>
</dbReference>
<dbReference type="NCBIfam" id="TIGR01045">
    <property type="entry name" value="RPE1"/>
    <property type="match status" value="1"/>
</dbReference>
<evidence type="ECO:0000256" key="2">
    <source>
        <dbReference type="SAM" id="Phobius"/>
    </source>
</evidence>
<dbReference type="KEGG" id="rof:AAGW17_03185"/>
<protein>
    <submittedName>
        <fullName evidence="3">DUF2608 domain-containing protein</fullName>
    </submittedName>
</protein>
<dbReference type="AlphaFoldDB" id="A0AAU7BY20"/>
<keyword evidence="2" id="KW-0472">Membrane</keyword>
<dbReference type="InterPro" id="IPR022565">
    <property type="entry name" value="DUF2608"/>
</dbReference>
<accession>A0AAU7BY20</accession>
<proteinExistence type="predicted"/>
<evidence type="ECO:0000313" key="3">
    <source>
        <dbReference type="EMBL" id="XBG65987.1"/>
    </source>
</evidence>